<sequence length="145" mass="16553">MCDCQTLTLFCKKIFNWKNALYRYTMIVLGIILLVFAVYFAIFGYGCLWSQYIGPKLSFQGFSPCVPFDNSYFFYKFFVGMLGLVMTVSPIVIGGLVIFGLGYGLYLLIFNCTKCCKKSYEEAKNEAQGYRITETTQLMHVNVTS</sequence>
<gene>
    <name evidence="2" type="ORF">Klosneuvirus_4_18</name>
</gene>
<proteinExistence type="predicted"/>
<protein>
    <submittedName>
        <fullName evidence="2">Uncharacterized protein</fullName>
    </submittedName>
</protein>
<accession>A0A1V0SKG8</accession>
<reference evidence="2" key="1">
    <citation type="journal article" date="2017" name="Science">
        <title>Giant viruses with an expanded complement of translation system components.</title>
        <authorList>
            <person name="Schulz F."/>
            <person name="Yutin N."/>
            <person name="Ivanova N.N."/>
            <person name="Ortega D.R."/>
            <person name="Lee T.K."/>
            <person name="Vierheilig J."/>
            <person name="Daims H."/>
            <person name="Horn M."/>
            <person name="Wagner M."/>
            <person name="Jensen G.J."/>
            <person name="Kyrpides N.C."/>
            <person name="Koonin E.V."/>
            <person name="Woyke T."/>
        </authorList>
    </citation>
    <scope>NUCLEOTIDE SEQUENCE</scope>
    <source>
        <strain evidence="2">KNV1</strain>
    </source>
</reference>
<organism evidence="2">
    <name type="scientific">Klosneuvirus KNV1</name>
    <dbReference type="NCBI Taxonomy" id="1977640"/>
    <lineage>
        <taxon>Viruses</taxon>
        <taxon>Varidnaviria</taxon>
        <taxon>Bamfordvirae</taxon>
        <taxon>Nucleocytoviricota</taxon>
        <taxon>Megaviricetes</taxon>
        <taxon>Imitervirales</taxon>
        <taxon>Mimiviridae</taxon>
        <taxon>Klosneuvirinae</taxon>
        <taxon>Klosneuvirus</taxon>
    </lineage>
</organism>
<keyword evidence="1" id="KW-1133">Transmembrane helix</keyword>
<keyword evidence="1" id="KW-0472">Membrane</keyword>
<name>A0A1V0SKG8_9VIRU</name>
<feature type="transmembrane region" description="Helical" evidence="1">
    <location>
        <begin position="77"/>
        <end position="110"/>
    </location>
</feature>
<dbReference type="EMBL" id="KY684111">
    <property type="protein sequence ID" value="ARF12203.1"/>
    <property type="molecule type" value="Genomic_DNA"/>
</dbReference>
<evidence type="ECO:0000256" key="1">
    <source>
        <dbReference type="SAM" id="Phobius"/>
    </source>
</evidence>
<evidence type="ECO:0000313" key="2">
    <source>
        <dbReference type="EMBL" id="ARF12203.1"/>
    </source>
</evidence>
<keyword evidence="1" id="KW-0812">Transmembrane</keyword>
<feature type="transmembrane region" description="Helical" evidence="1">
    <location>
        <begin position="21"/>
        <end position="42"/>
    </location>
</feature>